<evidence type="ECO:0000313" key="2">
    <source>
        <dbReference type="EMBL" id="KTB45035.1"/>
    </source>
</evidence>
<keyword evidence="2" id="KW-0560">Oxidoreductase</keyword>
<feature type="region of interest" description="Disordered" evidence="1">
    <location>
        <begin position="58"/>
        <end position="77"/>
    </location>
</feature>
<comment type="caution">
    <text evidence="2">The sequence shown here is derived from an EMBL/GenBank/DDBJ whole genome shotgun (WGS) entry which is preliminary data.</text>
</comment>
<gene>
    <name evidence="2" type="ORF">WG66_2388</name>
</gene>
<evidence type="ECO:0000313" key="3">
    <source>
        <dbReference type="Proteomes" id="UP000054988"/>
    </source>
</evidence>
<accession>A0A0W0G8Z9</accession>
<evidence type="ECO:0000256" key="1">
    <source>
        <dbReference type="SAM" id="MobiDB-lite"/>
    </source>
</evidence>
<keyword evidence="2" id="KW-0223">Dioxygenase</keyword>
<sequence>MSSEPAEPTEFWYGSMPTNPPTTCLPSEWESWEIVLEAATNEKLHLEKIESTRAPCYRCTSRPQTHPSSPPRSRLDPPFLRTYAHTTIGFRTHEDPTAAPRCWLHLFSDKTIITTGQSVRFRAKSTHHRPSRIALVHLFASSSSDLLQMTPLLVTVVPLVKGQANEIV</sequence>
<dbReference type="GO" id="GO:0051213">
    <property type="term" value="F:dioxygenase activity"/>
    <property type="evidence" value="ECO:0007669"/>
    <property type="project" value="UniProtKB-KW"/>
</dbReference>
<reference evidence="2 3" key="1">
    <citation type="submission" date="2015-12" db="EMBL/GenBank/DDBJ databases">
        <title>Draft genome sequence of Moniliophthora roreri, the causal agent of frosty pod rot of cacao.</title>
        <authorList>
            <person name="Aime M.C."/>
            <person name="Diaz-Valderrama J.R."/>
            <person name="Kijpornyongpan T."/>
            <person name="Phillips-Mora W."/>
        </authorList>
    </citation>
    <scope>NUCLEOTIDE SEQUENCE [LARGE SCALE GENOMIC DNA]</scope>
    <source>
        <strain evidence="2 3">MCA 2952</strain>
    </source>
</reference>
<name>A0A0W0G8Z9_MONRR</name>
<protein>
    <submittedName>
        <fullName evidence="2">Putative tryptophan 2,3-dioxygenase</fullName>
    </submittedName>
</protein>
<dbReference type="AlphaFoldDB" id="A0A0W0G8Z9"/>
<organism evidence="2 3">
    <name type="scientific">Moniliophthora roreri</name>
    <name type="common">Frosty pod rot fungus</name>
    <name type="synonym">Monilia roreri</name>
    <dbReference type="NCBI Taxonomy" id="221103"/>
    <lineage>
        <taxon>Eukaryota</taxon>
        <taxon>Fungi</taxon>
        <taxon>Dikarya</taxon>
        <taxon>Basidiomycota</taxon>
        <taxon>Agaricomycotina</taxon>
        <taxon>Agaricomycetes</taxon>
        <taxon>Agaricomycetidae</taxon>
        <taxon>Agaricales</taxon>
        <taxon>Marasmiineae</taxon>
        <taxon>Marasmiaceae</taxon>
        <taxon>Moniliophthora</taxon>
    </lineage>
</organism>
<proteinExistence type="predicted"/>
<dbReference type="Proteomes" id="UP000054988">
    <property type="component" value="Unassembled WGS sequence"/>
</dbReference>
<dbReference type="EMBL" id="LATX01000795">
    <property type="protein sequence ID" value="KTB45035.1"/>
    <property type="molecule type" value="Genomic_DNA"/>
</dbReference>